<proteinExistence type="predicted"/>
<evidence type="ECO:0000256" key="1">
    <source>
        <dbReference type="SAM" id="Phobius"/>
    </source>
</evidence>
<organism evidence="2 3">
    <name type="scientific">Granulimonas faecalis</name>
    <dbReference type="NCBI Taxonomy" id="2894155"/>
    <lineage>
        <taxon>Bacteria</taxon>
        <taxon>Bacillati</taxon>
        <taxon>Actinomycetota</taxon>
        <taxon>Coriobacteriia</taxon>
        <taxon>Coriobacteriales</taxon>
        <taxon>Kribbibacteriaceae</taxon>
        <taxon>Granulimonas</taxon>
    </lineage>
</organism>
<comment type="caution">
    <text evidence="2">The sequence shown here is derived from an EMBL/GenBank/DDBJ whole genome shotgun (WGS) entry which is preliminary data.</text>
</comment>
<dbReference type="AlphaFoldDB" id="A0AAV5B504"/>
<reference evidence="2" key="1">
    <citation type="journal article" date="2022" name="Int. J. Syst. Evol. Microbiol.">
        <title>Granulimonas faecalis gen. nov., sp. nov., and Leptogranulimonas caecicola gen. nov., sp. nov., novel lactate-producing Atopobiaceae bacteria isolated from mouse intestines, and an emended description of the family Atopobiaceae.</title>
        <authorList>
            <person name="Morinaga K."/>
            <person name="Kusada H."/>
            <person name="Sakamoto S."/>
            <person name="Murakami T."/>
            <person name="Toyoda A."/>
            <person name="Mori H."/>
            <person name="Meng X.Y."/>
            <person name="Takashino M."/>
            <person name="Murotomi K."/>
            <person name="Tamaki H."/>
        </authorList>
    </citation>
    <scope>NUCLEOTIDE SEQUENCE</scope>
    <source>
        <strain evidence="2">OPF53</strain>
    </source>
</reference>
<evidence type="ECO:0008006" key="4">
    <source>
        <dbReference type="Google" id="ProtNLM"/>
    </source>
</evidence>
<feature type="transmembrane region" description="Helical" evidence="1">
    <location>
        <begin position="21"/>
        <end position="42"/>
    </location>
</feature>
<accession>A0AAV5B504</accession>
<protein>
    <recommendedName>
        <fullName evidence="4">Flp family type IVb pilin</fullName>
    </recommendedName>
</protein>
<gene>
    <name evidence="2" type="ORF">ATOP_14980</name>
</gene>
<dbReference type="RefSeq" id="WP_135978312.1">
    <property type="nucleotide sequence ID" value="NZ_BQKC01000001.1"/>
</dbReference>
<keyword evidence="1" id="KW-0472">Membrane</keyword>
<keyword evidence="3" id="KW-1185">Reference proteome</keyword>
<evidence type="ECO:0000313" key="2">
    <source>
        <dbReference type="EMBL" id="GJM55843.1"/>
    </source>
</evidence>
<keyword evidence="1" id="KW-0812">Transmembrane</keyword>
<name>A0AAV5B504_9ACTN</name>
<keyword evidence="1" id="KW-1133">Transmembrane helix</keyword>
<dbReference type="EMBL" id="BQKC01000001">
    <property type="protein sequence ID" value="GJM55843.1"/>
    <property type="molecule type" value="Genomic_DNA"/>
</dbReference>
<sequence length="73" mass="7453">MAERGGRPPLAEERGQSTVEYALVLGAFLAMAVALAALWRFLGQGVAADIAARAASHGLGAGTVAALQDVLLY</sequence>
<evidence type="ECO:0000313" key="3">
    <source>
        <dbReference type="Proteomes" id="UP001055025"/>
    </source>
</evidence>
<dbReference type="Proteomes" id="UP001055025">
    <property type="component" value="Unassembled WGS sequence"/>
</dbReference>